<gene>
    <name evidence="10 14" type="primary">miaA</name>
    <name evidence="14" type="ORF">H4P12_15850</name>
</gene>
<evidence type="ECO:0000256" key="2">
    <source>
        <dbReference type="ARBA" id="ARBA00003213"/>
    </source>
</evidence>
<evidence type="ECO:0000256" key="13">
    <source>
        <dbReference type="RuleBase" id="RU003785"/>
    </source>
</evidence>
<keyword evidence="6 10" id="KW-0547">Nucleotide-binding</keyword>
<dbReference type="InterPro" id="IPR039657">
    <property type="entry name" value="Dimethylallyltransferase"/>
</dbReference>
<name>A0A926GQL7_9RHOB</name>
<evidence type="ECO:0000256" key="3">
    <source>
        <dbReference type="ARBA" id="ARBA00005842"/>
    </source>
</evidence>
<dbReference type="EC" id="2.5.1.75" evidence="10"/>
<organism evidence="14 15">
    <name type="scientific">Paracoccus amoyensis</name>
    <dbReference type="NCBI Taxonomy" id="2760093"/>
    <lineage>
        <taxon>Bacteria</taxon>
        <taxon>Pseudomonadati</taxon>
        <taxon>Pseudomonadota</taxon>
        <taxon>Alphaproteobacteria</taxon>
        <taxon>Rhodobacterales</taxon>
        <taxon>Paracoccaceae</taxon>
        <taxon>Paracoccus</taxon>
    </lineage>
</organism>
<evidence type="ECO:0000256" key="8">
    <source>
        <dbReference type="ARBA" id="ARBA00022842"/>
    </source>
</evidence>
<feature type="binding site" evidence="10">
    <location>
        <begin position="81"/>
        <end position="88"/>
    </location>
    <ligand>
        <name>ATP</name>
        <dbReference type="ChEBI" id="CHEBI:30616"/>
    </ligand>
</feature>
<dbReference type="NCBIfam" id="TIGR00174">
    <property type="entry name" value="miaA"/>
    <property type="match status" value="1"/>
</dbReference>
<comment type="catalytic activity">
    <reaction evidence="9 10 11">
        <text>adenosine(37) in tRNA + dimethylallyl diphosphate = N(6)-dimethylallyladenosine(37) in tRNA + diphosphate</text>
        <dbReference type="Rhea" id="RHEA:26482"/>
        <dbReference type="Rhea" id="RHEA-COMP:10162"/>
        <dbReference type="Rhea" id="RHEA-COMP:10375"/>
        <dbReference type="ChEBI" id="CHEBI:33019"/>
        <dbReference type="ChEBI" id="CHEBI:57623"/>
        <dbReference type="ChEBI" id="CHEBI:74411"/>
        <dbReference type="ChEBI" id="CHEBI:74415"/>
        <dbReference type="EC" id="2.5.1.75"/>
    </reaction>
</comment>
<evidence type="ECO:0000256" key="9">
    <source>
        <dbReference type="ARBA" id="ARBA00049563"/>
    </source>
</evidence>
<feature type="binding site" evidence="10">
    <location>
        <begin position="83"/>
        <end position="88"/>
    </location>
    <ligand>
        <name>substrate</name>
    </ligand>
</feature>
<dbReference type="HAMAP" id="MF_00185">
    <property type="entry name" value="IPP_trans"/>
    <property type="match status" value="1"/>
</dbReference>
<reference evidence="14" key="1">
    <citation type="submission" date="2020-08" db="EMBL/GenBank/DDBJ databases">
        <title>Paracoccus amoyensis sp. nov., isolated from the surface seawater at coast of Xiamen, Fujian.</title>
        <authorList>
            <person name="Lyu L."/>
        </authorList>
    </citation>
    <scope>NUCLEOTIDE SEQUENCE</scope>
    <source>
        <strain evidence="14">11-3</strain>
    </source>
</reference>
<dbReference type="EMBL" id="JACOQL010000005">
    <property type="protein sequence ID" value="MBC9248150.1"/>
    <property type="molecule type" value="Genomic_DNA"/>
</dbReference>
<evidence type="ECO:0000256" key="7">
    <source>
        <dbReference type="ARBA" id="ARBA00022840"/>
    </source>
</evidence>
<evidence type="ECO:0000256" key="11">
    <source>
        <dbReference type="RuleBase" id="RU003783"/>
    </source>
</evidence>
<evidence type="ECO:0000256" key="10">
    <source>
        <dbReference type="HAMAP-Rule" id="MF_00185"/>
    </source>
</evidence>
<feature type="site" description="Interaction with substrate tRNA" evidence="10">
    <location>
        <position position="188"/>
    </location>
</feature>
<comment type="similarity">
    <text evidence="3 10 13">Belongs to the IPP transferase family.</text>
</comment>
<dbReference type="Pfam" id="PF01715">
    <property type="entry name" value="IPPT"/>
    <property type="match status" value="1"/>
</dbReference>
<proteinExistence type="inferred from homology"/>
<dbReference type="SUPFAM" id="SSF52540">
    <property type="entry name" value="P-loop containing nucleoside triphosphate hydrolases"/>
    <property type="match status" value="2"/>
</dbReference>
<dbReference type="Gene3D" id="3.40.50.300">
    <property type="entry name" value="P-loop containing nucleotide triphosphate hydrolases"/>
    <property type="match status" value="1"/>
</dbReference>
<evidence type="ECO:0000256" key="5">
    <source>
        <dbReference type="ARBA" id="ARBA00022694"/>
    </source>
</evidence>
<evidence type="ECO:0000256" key="1">
    <source>
        <dbReference type="ARBA" id="ARBA00001946"/>
    </source>
</evidence>
<dbReference type="InterPro" id="IPR027417">
    <property type="entry name" value="P-loop_NTPase"/>
</dbReference>
<comment type="cofactor">
    <cofactor evidence="1 10">
        <name>Mg(2+)</name>
        <dbReference type="ChEBI" id="CHEBI:18420"/>
    </cofactor>
</comment>
<dbReference type="Proteomes" id="UP000608594">
    <property type="component" value="Unassembled WGS sequence"/>
</dbReference>
<accession>A0A926GQL7</accession>
<keyword evidence="4 10" id="KW-0808">Transferase</keyword>
<evidence type="ECO:0000256" key="4">
    <source>
        <dbReference type="ARBA" id="ARBA00022679"/>
    </source>
</evidence>
<dbReference type="GO" id="GO:0052381">
    <property type="term" value="F:tRNA dimethylallyltransferase activity"/>
    <property type="evidence" value="ECO:0007669"/>
    <property type="project" value="UniProtKB-UniRule"/>
</dbReference>
<sequence length="362" mass="39742">MKAETLIAHQRLARYFQHYAAILRGRRALVVGHVVSFFAKGVAFIAAQNVAKDPRVQPSARATAVIRVDEIDASRHLLIAGPTASGKSALALAVAQAQGGLIVNADALQIWSCWRVLTARPSAQDEALAPHALYGHVTPDRSYSVGDWLKEVQALMGQRLIIVGGTGLYLTALTQGLAYVPPVPAEIRAEGNALLRQPDGLTQMVNALDRLTKDRIDLLNPARVQRAWEVLRATGRGLAEWQADTPPPLIGPADSQRVLITTDRDWLATRIARRFEMMMAQGALDEIRAVLPDWDPAQQWARAIGAPELTAHLRGETNLETATELAIIATRQYAKSQRIWFRGRMKNWQQSPVISGNNSQSD</sequence>
<keyword evidence="7 10" id="KW-0067">ATP-binding</keyword>
<keyword evidence="8 10" id="KW-0460">Magnesium</keyword>
<dbReference type="GO" id="GO:0005524">
    <property type="term" value="F:ATP binding"/>
    <property type="evidence" value="ECO:0007669"/>
    <property type="project" value="UniProtKB-UniRule"/>
</dbReference>
<dbReference type="PANTHER" id="PTHR11088">
    <property type="entry name" value="TRNA DIMETHYLALLYLTRANSFERASE"/>
    <property type="match status" value="1"/>
</dbReference>
<evidence type="ECO:0000313" key="14">
    <source>
        <dbReference type="EMBL" id="MBC9248150.1"/>
    </source>
</evidence>
<comment type="function">
    <text evidence="2 10 12">Catalyzes the transfer of a dimethylallyl group onto the adenine at position 37 in tRNAs that read codons beginning with uridine, leading to the formation of N6-(dimethylallyl)adenosine (i(6)A).</text>
</comment>
<feature type="site" description="Interaction with substrate tRNA" evidence="10">
    <location>
        <position position="166"/>
    </location>
</feature>
<protein>
    <recommendedName>
        <fullName evidence="10">tRNA dimethylallyltransferase</fullName>
        <ecNumber evidence="10">2.5.1.75</ecNumber>
    </recommendedName>
    <alternativeName>
        <fullName evidence="10">Dimethylallyl diphosphate:tRNA dimethylallyltransferase</fullName>
        <shortName evidence="10">DMAPP:tRNA dimethylallyltransferase</shortName>
        <shortName evidence="10">DMATase</shortName>
    </alternativeName>
    <alternativeName>
        <fullName evidence="10">Isopentenyl-diphosphate:tRNA isopentenyltransferase</fullName>
        <shortName evidence="10">IPP transferase</shortName>
        <shortName evidence="10">IPPT</shortName>
        <shortName evidence="10">IPTase</shortName>
    </alternativeName>
</protein>
<dbReference type="AlphaFoldDB" id="A0A926GQL7"/>
<dbReference type="InterPro" id="IPR018022">
    <property type="entry name" value="IPT"/>
</dbReference>
<keyword evidence="15" id="KW-1185">Reference proteome</keyword>
<dbReference type="Gene3D" id="1.10.20.140">
    <property type="match status" value="1"/>
</dbReference>
<evidence type="ECO:0000313" key="15">
    <source>
        <dbReference type="Proteomes" id="UP000608594"/>
    </source>
</evidence>
<dbReference type="GO" id="GO:0006400">
    <property type="term" value="P:tRNA modification"/>
    <property type="evidence" value="ECO:0007669"/>
    <property type="project" value="TreeGrafter"/>
</dbReference>
<comment type="caution">
    <text evidence="14">The sequence shown here is derived from an EMBL/GenBank/DDBJ whole genome shotgun (WGS) entry which is preliminary data.</text>
</comment>
<evidence type="ECO:0000256" key="12">
    <source>
        <dbReference type="RuleBase" id="RU003784"/>
    </source>
</evidence>
<keyword evidence="5 10" id="KW-0819">tRNA processing</keyword>
<comment type="subunit">
    <text evidence="10">Monomer.</text>
</comment>
<comment type="caution">
    <text evidence="10">Lacks conserved residue(s) required for the propagation of feature annotation.</text>
</comment>
<evidence type="ECO:0000256" key="6">
    <source>
        <dbReference type="ARBA" id="ARBA00022741"/>
    </source>
</evidence>
<dbReference type="PANTHER" id="PTHR11088:SF60">
    <property type="entry name" value="TRNA DIMETHYLALLYLTRANSFERASE"/>
    <property type="match status" value="1"/>
</dbReference>